<evidence type="ECO:0008006" key="3">
    <source>
        <dbReference type="Google" id="ProtNLM"/>
    </source>
</evidence>
<protein>
    <recommendedName>
        <fullName evidence="3">Lipoprotein</fullName>
    </recommendedName>
</protein>
<dbReference type="Proteomes" id="UP000027822">
    <property type="component" value="Unassembled WGS sequence"/>
</dbReference>
<name>A0A073JUQ2_9BACI</name>
<organism evidence="1 2">
    <name type="scientific">Bacillus manliponensis</name>
    <dbReference type="NCBI Taxonomy" id="574376"/>
    <lineage>
        <taxon>Bacteria</taxon>
        <taxon>Bacillati</taxon>
        <taxon>Bacillota</taxon>
        <taxon>Bacilli</taxon>
        <taxon>Bacillales</taxon>
        <taxon>Bacillaceae</taxon>
        <taxon>Bacillus</taxon>
        <taxon>Bacillus cereus group</taxon>
    </lineage>
</organism>
<keyword evidence="2" id="KW-1185">Reference proteome</keyword>
<evidence type="ECO:0000313" key="2">
    <source>
        <dbReference type="Proteomes" id="UP000027822"/>
    </source>
</evidence>
<proteinExistence type="predicted"/>
<dbReference type="AlphaFoldDB" id="A0A073JUQ2"/>
<dbReference type="RefSeq" id="WP_034642252.1">
    <property type="nucleotide sequence ID" value="NZ_CBCSJC010000050.1"/>
</dbReference>
<dbReference type="EMBL" id="JOTN01000020">
    <property type="protein sequence ID" value="KEK17901.1"/>
    <property type="molecule type" value="Genomic_DNA"/>
</dbReference>
<evidence type="ECO:0000313" key="1">
    <source>
        <dbReference type="EMBL" id="KEK17901.1"/>
    </source>
</evidence>
<accession>A0A073JUQ2</accession>
<sequence>MNKYFKTIVTGTMISSILILTACESNLEQAREGEIKTNESAESKKENMYTLDQAETILRGKLKDELKNEVTKELTPEIEAAAKEKYFKEGYNTALKEVSEDIELVRDEKLLLDEFLLRYQEK</sequence>
<dbReference type="PROSITE" id="PS51257">
    <property type="entry name" value="PROKAR_LIPOPROTEIN"/>
    <property type="match status" value="1"/>
</dbReference>
<comment type="caution">
    <text evidence="1">The sequence shown here is derived from an EMBL/GenBank/DDBJ whole genome shotgun (WGS) entry which is preliminary data.</text>
</comment>
<gene>
    <name evidence="1" type="ORF">BAMA_10475</name>
</gene>
<reference evidence="1 2" key="1">
    <citation type="submission" date="2014-06" db="EMBL/GenBank/DDBJ databases">
        <title>Draft genome sequence of Bacillus manliponensis JCM 15802 (MCCC 1A00708).</title>
        <authorList>
            <person name="Lai Q."/>
            <person name="Liu Y."/>
            <person name="Shao Z."/>
        </authorList>
    </citation>
    <scope>NUCLEOTIDE SEQUENCE [LARGE SCALE GENOMIC DNA]</scope>
    <source>
        <strain evidence="1 2">JCM 15802</strain>
    </source>
</reference>